<dbReference type="EMBL" id="CATOUU010001056">
    <property type="protein sequence ID" value="CAI9969331.1"/>
    <property type="molecule type" value="Genomic_DNA"/>
</dbReference>
<organism evidence="1">
    <name type="scientific">Hexamita inflata</name>
    <dbReference type="NCBI Taxonomy" id="28002"/>
    <lineage>
        <taxon>Eukaryota</taxon>
        <taxon>Metamonada</taxon>
        <taxon>Diplomonadida</taxon>
        <taxon>Hexamitidae</taxon>
        <taxon>Hexamitinae</taxon>
        <taxon>Hexamita</taxon>
    </lineage>
</organism>
<name>A0AA86R0A2_9EUKA</name>
<keyword evidence="3" id="KW-1185">Reference proteome</keyword>
<proteinExistence type="predicted"/>
<evidence type="ECO:0000313" key="1">
    <source>
        <dbReference type="EMBL" id="CAI9969331.1"/>
    </source>
</evidence>
<sequence length="128" mass="15074">MEMFVRQEWKPTKPSFDLFDKNGNEMLTKTAFDGLFWTRMEMLSFDKLVCSTRINQAGLFDKNGNAINQAGLFDKFVVRQEWLCQQPSWFVLTRMETKLTKLVCSDKNGNAINQAGYQPSWFVRQEWK</sequence>
<accession>A0AA86R0A2</accession>
<gene>
    <name evidence="1" type="ORF">HINF_LOCUS56976</name>
    <name evidence="2" type="ORF">HINF_LOCUS73454</name>
</gene>
<protein>
    <submittedName>
        <fullName evidence="2">Hypothetical_protein</fullName>
    </submittedName>
</protein>
<evidence type="ECO:0000313" key="3">
    <source>
        <dbReference type="Proteomes" id="UP001642409"/>
    </source>
</evidence>
<comment type="caution">
    <text evidence="1">The sequence shown here is derived from an EMBL/GenBank/DDBJ whole genome shotgun (WGS) entry which is preliminary data.</text>
</comment>
<dbReference type="Proteomes" id="UP001642409">
    <property type="component" value="Unassembled WGS sequence"/>
</dbReference>
<reference evidence="1" key="1">
    <citation type="submission" date="2023-06" db="EMBL/GenBank/DDBJ databases">
        <authorList>
            <person name="Kurt Z."/>
        </authorList>
    </citation>
    <scope>NUCLEOTIDE SEQUENCE</scope>
</reference>
<evidence type="ECO:0000313" key="2">
    <source>
        <dbReference type="EMBL" id="CAL6105835.1"/>
    </source>
</evidence>
<reference evidence="2 3" key="2">
    <citation type="submission" date="2024-07" db="EMBL/GenBank/DDBJ databases">
        <authorList>
            <person name="Akdeniz Z."/>
        </authorList>
    </citation>
    <scope>NUCLEOTIDE SEQUENCE [LARGE SCALE GENOMIC DNA]</scope>
</reference>
<dbReference type="EMBL" id="CAXDID020000601">
    <property type="protein sequence ID" value="CAL6105835.1"/>
    <property type="molecule type" value="Genomic_DNA"/>
</dbReference>
<dbReference type="AlphaFoldDB" id="A0AA86R0A2"/>